<reference evidence="3 4" key="1">
    <citation type="submission" date="2020-02" db="EMBL/GenBank/DDBJ databases">
        <title>Whole-genome analyses of novel actinobacteria.</title>
        <authorList>
            <person name="Sahin N."/>
            <person name="Tatar D."/>
        </authorList>
    </citation>
    <scope>NUCLEOTIDE SEQUENCE [LARGE SCALE GENOMIC DNA]</scope>
    <source>
        <strain evidence="3 4">SB3404</strain>
    </source>
</reference>
<feature type="non-terminal residue" evidence="3">
    <location>
        <position position="239"/>
    </location>
</feature>
<keyword evidence="3" id="KW-0378">Hydrolase</keyword>
<dbReference type="AlphaFoldDB" id="A0A6G4X893"/>
<sequence>MTPGPRAAGLGGVRPAVHAAAPHPLGSADPRGEGPPDLRLIPPALAAWAAAALALGASGAGAAAGIALCLLTAVLLLVAAVRGGIRQRPRPAPGARGPGGAPGPGRSRRALLLGAAVSLLCAAAGATGAALHAADLRRGPLPQQAERYARTTAEVTVTGDPRLTRPEVRGARRSAGVVVIPAEAVRTDTPDGGSAEVRTPVLLLVTDTGDRRSAWLRLLPSTRLRVAARLAPPSRAGPG</sequence>
<keyword evidence="2" id="KW-1133">Transmembrane helix</keyword>
<dbReference type="Proteomes" id="UP000477722">
    <property type="component" value="Unassembled WGS sequence"/>
</dbReference>
<evidence type="ECO:0000256" key="2">
    <source>
        <dbReference type="SAM" id="Phobius"/>
    </source>
</evidence>
<evidence type="ECO:0000313" key="4">
    <source>
        <dbReference type="Proteomes" id="UP000477722"/>
    </source>
</evidence>
<gene>
    <name evidence="3" type="ORF">G5C65_36605</name>
</gene>
<proteinExistence type="predicted"/>
<name>A0A6G4X893_9ACTN</name>
<feature type="transmembrane region" description="Helical" evidence="2">
    <location>
        <begin position="45"/>
        <end position="78"/>
    </location>
</feature>
<evidence type="ECO:0000313" key="3">
    <source>
        <dbReference type="EMBL" id="NGO73745.1"/>
    </source>
</evidence>
<keyword evidence="4" id="KW-1185">Reference proteome</keyword>
<feature type="region of interest" description="Disordered" evidence="1">
    <location>
        <begin position="87"/>
        <end position="107"/>
    </location>
</feature>
<keyword evidence="2" id="KW-0472">Membrane</keyword>
<organism evidence="3 4">
    <name type="scientific">Streptomyces boncukensis</name>
    <dbReference type="NCBI Taxonomy" id="2711219"/>
    <lineage>
        <taxon>Bacteria</taxon>
        <taxon>Bacillati</taxon>
        <taxon>Actinomycetota</taxon>
        <taxon>Actinomycetes</taxon>
        <taxon>Kitasatosporales</taxon>
        <taxon>Streptomycetaceae</taxon>
        <taxon>Streptomyces</taxon>
    </lineage>
</organism>
<evidence type="ECO:0000256" key="1">
    <source>
        <dbReference type="SAM" id="MobiDB-lite"/>
    </source>
</evidence>
<keyword evidence="2" id="KW-0812">Transmembrane</keyword>
<dbReference type="GO" id="GO:0016787">
    <property type="term" value="F:hydrolase activity"/>
    <property type="evidence" value="ECO:0007669"/>
    <property type="project" value="UniProtKB-KW"/>
</dbReference>
<feature type="transmembrane region" description="Helical" evidence="2">
    <location>
        <begin position="110"/>
        <end position="134"/>
    </location>
</feature>
<comment type="caution">
    <text evidence="3">The sequence shown here is derived from an EMBL/GenBank/DDBJ whole genome shotgun (WGS) entry which is preliminary data.</text>
</comment>
<dbReference type="EMBL" id="JAAKZZ010000878">
    <property type="protein sequence ID" value="NGO73745.1"/>
    <property type="molecule type" value="Genomic_DNA"/>
</dbReference>
<accession>A0A6G4X893</accession>
<protein>
    <submittedName>
        <fullName evidence="3">MBL fold metallo-hydrolase</fullName>
    </submittedName>
</protein>